<proteinExistence type="inferred from homology"/>
<feature type="domain" description="Shugoshin N-terminal coiled-coil" evidence="12">
    <location>
        <begin position="18"/>
        <end position="62"/>
    </location>
</feature>
<feature type="domain" description="Shugoshin C-terminal" evidence="11">
    <location>
        <begin position="476"/>
        <end position="499"/>
    </location>
</feature>
<accession>A0AAN8I4U3</accession>
<organism evidence="13 14">
    <name type="scientific">Knufia fluminis</name>
    <dbReference type="NCBI Taxonomy" id="191047"/>
    <lineage>
        <taxon>Eukaryota</taxon>
        <taxon>Fungi</taxon>
        <taxon>Dikarya</taxon>
        <taxon>Ascomycota</taxon>
        <taxon>Pezizomycotina</taxon>
        <taxon>Eurotiomycetes</taxon>
        <taxon>Chaetothyriomycetidae</taxon>
        <taxon>Chaetothyriales</taxon>
        <taxon>Trichomeriaceae</taxon>
        <taxon>Knufia</taxon>
    </lineage>
</organism>
<evidence type="ECO:0000256" key="2">
    <source>
        <dbReference type="ARBA" id="ARBA00010845"/>
    </source>
</evidence>
<reference evidence="13 14" key="1">
    <citation type="submission" date="2022-12" db="EMBL/GenBank/DDBJ databases">
        <title>Genomic features and morphological characterization of a novel Knufia sp. strain isolated from spacecraft assembly facility.</title>
        <authorList>
            <person name="Teixeira M."/>
            <person name="Chander A.M."/>
            <person name="Stajich J.E."/>
            <person name="Venkateswaran K."/>
        </authorList>
    </citation>
    <scope>NUCLEOTIDE SEQUENCE [LARGE SCALE GENOMIC DNA]</scope>
    <source>
        <strain evidence="13 14">FJI-L2-BK-P2</strain>
    </source>
</reference>
<feature type="compositionally biased region" description="Polar residues" evidence="10">
    <location>
        <begin position="685"/>
        <end position="695"/>
    </location>
</feature>
<feature type="region of interest" description="Disordered" evidence="10">
    <location>
        <begin position="113"/>
        <end position="137"/>
    </location>
</feature>
<evidence type="ECO:0000256" key="6">
    <source>
        <dbReference type="ARBA" id="ARBA00023054"/>
    </source>
</evidence>
<name>A0AAN8I4U3_9EURO</name>
<dbReference type="GO" id="GO:0000779">
    <property type="term" value="C:condensed chromosome, centromeric region"/>
    <property type="evidence" value="ECO:0007669"/>
    <property type="project" value="UniProtKB-ARBA"/>
</dbReference>
<dbReference type="GO" id="GO:0051301">
    <property type="term" value="P:cell division"/>
    <property type="evidence" value="ECO:0007669"/>
    <property type="project" value="UniProtKB-KW"/>
</dbReference>
<feature type="region of interest" description="Disordered" evidence="10">
    <location>
        <begin position="196"/>
        <end position="299"/>
    </location>
</feature>
<evidence type="ECO:0000313" key="13">
    <source>
        <dbReference type="EMBL" id="KAK5950390.1"/>
    </source>
</evidence>
<feature type="compositionally biased region" description="Low complexity" evidence="10">
    <location>
        <begin position="638"/>
        <end position="665"/>
    </location>
</feature>
<evidence type="ECO:0000256" key="5">
    <source>
        <dbReference type="ARBA" id="ARBA00022829"/>
    </source>
</evidence>
<feature type="compositionally biased region" description="Acidic residues" evidence="10">
    <location>
        <begin position="254"/>
        <end position="265"/>
    </location>
</feature>
<keyword evidence="3" id="KW-0158">Chromosome</keyword>
<evidence type="ECO:0000313" key="14">
    <source>
        <dbReference type="Proteomes" id="UP001316803"/>
    </source>
</evidence>
<keyword evidence="4" id="KW-0132">Cell division</keyword>
<dbReference type="InterPro" id="IPR011516">
    <property type="entry name" value="Shugoshin_N"/>
</dbReference>
<feature type="region of interest" description="Disordered" evidence="10">
    <location>
        <begin position="473"/>
        <end position="589"/>
    </location>
</feature>
<evidence type="ECO:0000256" key="10">
    <source>
        <dbReference type="SAM" id="MobiDB-lite"/>
    </source>
</evidence>
<dbReference type="Pfam" id="PF07558">
    <property type="entry name" value="Shugoshin_N"/>
    <property type="match status" value="1"/>
</dbReference>
<dbReference type="InterPro" id="IPR011515">
    <property type="entry name" value="Shugoshin_C"/>
</dbReference>
<dbReference type="Proteomes" id="UP001316803">
    <property type="component" value="Unassembled WGS sequence"/>
</dbReference>
<evidence type="ECO:0000256" key="4">
    <source>
        <dbReference type="ARBA" id="ARBA00022618"/>
    </source>
</evidence>
<evidence type="ECO:0000256" key="1">
    <source>
        <dbReference type="ARBA" id="ARBA00004584"/>
    </source>
</evidence>
<dbReference type="GO" id="GO:0005634">
    <property type="term" value="C:nucleus"/>
    <property type="evidence" value="ECO:0007669"/>
    <property type="project" value="InterPro"/>
</dbReference>
<comment type="caution">
    <text evidence="13">The sequence shown here is derived from an EMBL/GenBank/DDBJ whole genome shotgun (WGS) entry which is preliminary data.</text>
</comment>
<evidence type="ECO:0000259" key="11">
    <source>
        <dbReference type="Pfam" id="PF07557"/>
    </source>
</evidence>
<keyword evidence="7" id="KW-0131">Cell cycle</keyword>
<feature type="compositionally biased region" description="Basic and acidic residues" evidence="10">
    <location>
        <begin position="376"/>
        <end position="394"/>
    </location>
</feature>
<feature type="compositionally biased region" description="Polar residues" evidence="10">
    <location>
        <begin position="237"/>
        <end position="250"/>
    </location>
</feature>
<feature type="compositionally biased region" description="Low complexity" evidence="10">
    <location>
        <begin position="696"/>
        <end position="709"/>
    </location>
</feature>
<evidence type="ECO:0000256" key="3">
    <source>
        <dbReference type="ARBA" id="ARBA00022454"/>
    </source>
</evidence>
<feature type="coiled-coil region" evidence="9">
    <location>
        <begin position="33"/>
        <end position="105"/>
    </location>
</feature>
<feature type="region of interest" description="Disordered" evidence="10">
    <location>
        <begin position="601"/>
        <end position="738"/>
    </location>
</feature>
<comment type="similarity">
    <text evidence="2">Belongs to the shugoshin family.</text>
</comment>
<keyword evidence="8" id="KW-0137">Centromere</keyword>
<feature type="region of interest" description="Disordered" evidence="10">
    <location>
        <begin position="311"/>
        <end position="394"/>
    </location>
</feature>
<keyword evidence="6 9" id="KW-0175">Coiled coil</keyword>
<feature type="compositionally biased region" description="Polar residues" evidence="10">
    <location>
        <begin position="522"/>
        <end position="535"/>
    </location>
</feature>
<sequence>MARLNEVPAPAPETLEAVKRKFIRQNREIARINTNQSIRIRNLETEISRLLAENIAIREEAIHVKVEAEKWKAAHRLNKEVVRMKEQLEEKLSEVNALVGELGALPEKVARRSSQRRRKDGFVSDLVRTTEDREPRHRQTILEQEGRLPAILEDKYYPRRTLEAKEIHALKGDAHDDATESPDLGPPPVAHFDEAEAVTFDARRSPRRTSTELIEESERSTRPSNTGVENRRKRRTSTLLQSSDLNTTTMLEPEVAEETAPEPEEEPLKKVVPAQPQSILKTGAKRKLGVSELEDTSRVSKELDDFIFQRRAAVPAATIKPSRFSRPTRQQNQEDEEDVKDAESHLLERPAQPARKILAPKSTNSPTKRRVGSSFDKSDADKDEDKAVKPEKRIVSRVRARPTITEIPPAVKLTADEDPSDGLNDKQQARMAPKTPAAELDNILSPISTEPSTKHQPPKEMAITNSVEDVLNGSIGRNSRRAKAAVSYAEPNLRDKMRRPGKALVSAVEGLSKSQYDGDISQARTVNGDTGTESARQNREPVNHIGMKEDRGVGKEQELSSWQDRAQNGKSEPASPLRGKVAPATRFCDRHEDELSKAVSRLSMFEPRSSSPVAVEHANAVPDIAPHSKSKRHPVQLSSTQQSAPQPRPSSAASRARRPSSVSEVRPAESDSGQSNTAAHVKRSASVSTLPTVSQLSSRATSRTRLAAAVDQSAMDADDQGGQRSRSSALSRRRSMMV</sequence>
<keyword evidence="14" id="KW-1185">Reference proteome</keyword>
<evidence type="ECO:0000256" key="7">
    <source>
        <dbReference type="ARBA" id="ARBA00023306"/>
    </source>
</evidence>
<feature type="compositionally biased region" description="Basic and acidic residues" evidence="10">
    <location>
        <begin position="128"/>
        <end position="137"/>
    </location>
</feature>
<dbReference type="EMBL" id="JAKLMC020000027">
    <property type="protein sequence ID" value="KAK5950390.1"/>
    <property type="molecule type" value="Genomic_DNA"/>
</dbReference>
<dbReference type="GO" id="GO:0045132">
    <property type="term" value="P:meiotic chromosome segregation"/>
    <property type="evidence" value="ECO:0007669"/>
    <property type="project" value="InterPro"/>
</dbReference>
<feature type="compositionally biased region" description="Polar residues" evidence="10">
    <location>
        <begin position="559"/>
        <end position="570"/>
    </location>
</feature>
<comment type="subcellular location">
    <subcellularLocation>
        <location evidence="1">Chromosome</location>
        <location evidence="1">Centromere</location>
    </subcellularLocation>
</comment>
<protein>
    <recommendedName>
        <fullName evidence="15">Shugoshin</fullName>
    </recommendedName>
</protein>
<feature type="region of interest" description="Disordered" evidence="10">
    <location>
        <begin position="407"/>
        <end position="460"/>
    </location>
</feature>
<evidence type="ECO:0000256" key="9">
    <source>
        <dbReference type="SAM" id="Coils"/>
    </source>
</evidence>
<evidence type="ECO:0008006" key="15">
    <source>
        <dbReference type="Google" id="ProtNLM"/>
    </source>
</evidence>
<dbReference type="AlphaFoldDB" id="A0AAN8I4U3"/>
<keyword evidence="5" id="KW-0159">Chromosome partition</keyword>
<dbReference type="Pfam" id="PF07557">
    <property type="entry name" value="Shugoshin_C"/>
    <property type="match status" value="1"/>
</dbReference>
<evidence type="ECO:0000259" key="12">
    <source>
        <dbReference type="Pfam" id="PF07558"/>
    </source>
</evidence>
<evidence type="ECO:0000256" key="8">
    <source>
        <dbReference type="ARBA" id="ARBA00023328"/>
    </source>
</evidence>
<gene>
    <name evidence="13" type="ORF">OHC33_008609</name>
</gene>
<feature type="compositionally biased region" description="Basic and acidic residues" evidence="10">
    <location>
        <begin position="536"/>
        <end position="558"/>
    </location>
</feature>
<feature type="compositionally biased region" description="Polar residues" evidence="10">
    <location>
        <begin position="445"/>
        <end position="455"/>
    </location>
</feature>